<evidence type="ECO:0000259" key="2">
    <source>
        <dbReference type="Pfam" id="PF06814"/>
    </source>
</evidence>
<dbReference type="Proteomes" id="UP000000763">
    <property type="component" value="Chromosome 7"/>
</dbReference>
<evidence type="ECO:0000313" key="3">
    <source>
        <dbReference type="EMBL" id="BAF22179.2"/>
    </source>
</evidence>
<dbReference type="KEGG" id="dosa:Os07g0614600"/>
<sequence length="74" mass="8875">MYEKNSKIKIQVHFKTTDEHNERWRVAWVIPAVWELISFFLLCTICILWTPSQNSMRYMLLLLTITTAHHLISI</sequence>
<protein>
    <submittedName>
        <fullName evidence="3">Os07g0614600 protein</fullName>
    </submittedName>
</protein>
<dbReference type="EMBL" id="AP008213">
    <property type="protein sequence ID" value="BAF22179.2"/>
    <property type="molecule type" value="Genomic_DNA"/>
</dbReference>
<organism evidence="3 4">
    <name type="scientific">Oryza sativa subsp. japonica</name>
    <name type="common">Rice</name>
    <dbReference type="NCBI Taxonomy" id="39947"/>
    <lineage>
        <taxon>Eukaryota</taxon>
        <taxon>Viridiplantae</taxon>
        <taxon>Streptophyta</taxon>
        <taxon>Embryophyta</taxon>
        <taxon>Tracheophyta</taxon>
        <taxon>Spermatophyta</taxon>
        <taxon>Magnoliopsida</taxon>
        <taxon>Liliopsida</taxon>
        <taxon>Poales</taxon>
        <taxon>Poaceae</taxon>
        <taxon>BOP clade</taxon>
        <taxon>Oryzoideae</taxon>
        <taxon>Oryzeae</taxon>
        <taxon>Oryzinae</taxon>
        <taxon>Oryza</taxon>
        <taxon>Oryza sativa</taxon>
    </lineage>
</organism>
<keyword evidence="1" id="KW-0812">Transmembrane</keyword>
<name>Q0D4P4_ORYSJ</name>
<evidence type="ECO:0000313" key="4">
    <source>
        <dbReference type="Proteomes" id="UP000000763"/>
    </source>
</evidence>
<dbReference type="AlphaFoldDB" id="Q0D4P4"/>
<dbReference type="Pfam" id="PF06814">
    <property type="entry name" value="GOST_TM"/>
    <property type="match status" value="1"/>
</dbReference>
<keyword evidence="1" id="KW-0472">Membrane</keyword>
<proteinExistence type="predicted"/>
<accession>Q0D4P4</accession>
<gene>
    <name evidence="3" type="ordered locus">Os07g0614600</name>
</gene>
<keyword evidence="1" id="KW-1133">Transmembrane helix</keyword>
<feature type="transmembrane region" description="Helical" evidence="1">
    <location>
        <begin position="26"/>
        <end position="50"/>
    </location>
</feature>
<feature type="domain" description="GOST seven transmembrane" evidence="2">
    <location>
        <begin position="10"/>
        <end position="56"/>
    </location>
</feature>
<reference evidence="3 4" key="1">
    <citation type="journal article" date="2005" name="Nature">
        <title>The map-based sequence of the rice genome.</title>
        <authorList>
            <consortium name="International rice genome sequencing project (IRGSP)"/>
            <person name="Matsumoto T."/>
            <person name="Wu J."/>
            <person name="Kanamori H."/>
            <person name="Katayose Y."/>
            <person name="Fujisawa M."/>
            <person name="Namiki N."/>
            <person name="Mizuno H."/>
            <person name="Yamamoto K."/>
            <person name="Antonio B.A."/>
            <person name="Baba T."/>
            <person name="Sakata K."/>
            <person name="Nagamura Y."/>
            <person name="Aoki H."/>
            <person name="Arikawa K."/>
            <person name="Arita K."/>
            <person name="Bito T."/>
            <person name="Chiden Y."/>
            <person name="Fujitsuka N."/>
            <person name="Fukunaka R."/>
            <person name="Hamada M."/>
            <person name="Harada C."/>
            <person name="Hayashi A."/>
            <person name="Hijishita S."/>
            <person name="Honda M."/>
            <person name="Hosokawa S."/>
            <person name="Ichikawa Y."/>
            <person name="Idonuma A."/>
            <person name="Iijima M."/>
            <person name="Ikeda M."/>
            <person name="Ikeno M."/>
            <person name="Ito K."/>
            <person name="Ito S."/>
            <person name="Ito T."/>
            <person name="Ito Y."/>
            <person name="Ito Y."/>
            <person name="Iwabuchi A."/>
            <person name="Kamiya K."/>
            <person name="Karasawa W."/>
            <person name="Kurita K."/>
            <person name="Katagiri S."/>
            <person name="Kikuta A."/>
            <person name="Kobayashi H."/>
            <person name="Kobayashi N."/>
            <person name="Machita K."/>
            <person name="Maehara T."/>
            <person name="Masukawa M."/>
            <person name="Mizubayashi T."/>
            <person name="Mukai Y."/>
            <person name="Nagasaki H."/>
            <person name="Nagata Y."/>
            <person name="Naito S."/>
            <person name="Nakashima M."/>
            <person name="Nakama Y."/>
            <person name="Nakamichi Y."/>
            <person name="Nakamura M."/>
            <person name="Meguro A."/>
            <person name="Negishi M."/>
            <person name="Ohta I."/>
            <person name="Ohta T."/>
            <person name="Okamoto M."/>
            <person name="Ono N."/>
            <person name="Saji S."/>
            <person name="Sakaguchi M."/>
            <person name="Sakai K."/>
            <person name="Shibata M."/>
            <person name="Shimokawa T."/>
            <person name="Song J."/>
            <person name="Takazaki Y."/>
            <person name="Terasawa K."/>
            <person name="Tsugane M."/>
            <person name="Tsuji K."/>
            <person name="Ueda S."/>
            <person name="Waki K."/>
            <person name="Yamagata H."/>
            <person name="Yamamoto M."/>
            <person name="Yamamoto S."/>
            <person name="Yamane H."/>
            <person name="Yoshiki S."/>
            <person name="Yoshihara R."/>
            <person name="Yukawa K."/>
            <person name="Zhong H."/>
            <person name="Yano M."/>
            <person name="Yuan Q."/>
            <person name="Ouyang S."/>
            <person name="Liu J."/>
            <person name="Jones K.M."/>
            <person name="Gansberger K."/>
            <person name="Moffat K."/>
            <person name="Hill J."/>
            <person name="Bera J."/>
            <person name="Fadrosh D."/>
            <person name="Jin S."/>
            <person name="Johri S."/>
            <person name="Kim M."/>
            <person name="Overton L."/>
            <person name="Reardon M."/>
            <person name="Tsitrin T."/>
            <person name="Vuong H."/>
            <person name="Weaver B."/>
            <person name="Ciecko A."/>
            <person name="Tallon L."/>
            <person name="Jackson J."/>
            <person name="Pai G."/>
            <person name="Aken S.V."/>
            <person name="Utterback T."/>
            <person name="Reidmuller S."/>
            <person name="Feldblyum T."/>
            <person name="Hsiao J."/>
            <person name="Zismann V."/>
            <person name="Iobst S."/>
            <person name="de Vazeille A.R."/>
            <person name="Buell C.R."/>
            <person name="Ying K."/>
            <person name="Li Y."/>
            <person name="Lu T."/>
            <person name="Huang Y."/>
            <person name="Zhao Q."/>
            <person name="Feng Q."/>
            <person name="Zhang L."/>
            <person name="Zhu J."/>
            <person name="Weng Q."/>
            <person name="Mu J."/>
            <person name="Lu Y."/>
            <person name="Fan D."/>
            <person name="Liu Y."/>
            <person name="Guan J."/>
            <person name="Zhang Y."/>
            <person name="Yu S."/>
            <person name="Liu X."/>
            <person name="Zhang Y."/>
            <person name="Hong G."/>
            <person name="Han B."/>
            <person name="Choisne N."/>
            <person name="Demange N."/>
            <person name="Orjeda G."/>
            <person name="Samain S."/>
            <person name="Cattolico L."/>
            <person name="Pelletier E."/>
            <person name="Couloux A."/>
            <person name="Segurens B."/>
            <person name="Wincker P."/>
            <person name="D'Hont A."/>
            <person name="Scarpelli C."/>
            <person name="Weissenbach J."/>
            <person name="Salanoubat M."/>
            <person name="Quetier F."/>
            <person name="Yu Y."/>
            <person name="Kim H.R."/>
            <person name="Rambo T."/>
            <person name="Currie J."/>
            <person name="Collura K."/>
            <person name="Luo M."/>
            <person name="Yang T."/>
            <person name="Ammiraju J.S.S."/>
            <person name="Engler F."/>
            <person name="Soderlund C."/>
            <person name="Wing R.A."/>
            <person name="Palmer L.E."/>
            <person name="de la Bastide M."/>
            <person name="Spiegel L."/>
            <person name="Nascimento L."/>
            <person name="Zutavern T."/>
            <person name="O'Shaughnessy A."/>
            <person name="Dike S."/>
            <person name="Dedhia N."/>
            <person name="Preston R."/>
            <person name="Balija V."/>
            <person name="McCombie W.R."/>
            <person name="Chow T."/>
            <person name="Chen H."/>
            <person name="Chung M."/>
            <person name="Chen C."/>
            <person name="Shaw J."/>
            <person name="Wu H."/>
            <person name="Hsiao K."/>
            <person name="Chao Y."/>
            <person name="Chu M."/>
            <person name="Cheng C."/>
            <person name="Hour A."/>
            <person name="Lee P."/>
            <person name="Lin S."/>
            <person name="Lin Y."/>
            <person name="Liou J."/>
            <person name="Liu S."/>
            <person name="Hsing Y."/>
            <person name="Raghuvanshi S."/>
            <person name="Mohanty A."/>
            <person name="Bharti A.K."/>
            <person name="Gaur A."/>
            <person name="Gupta V."/>
            <person name="Kumar D."/>
            <person name="Ravi V."/>
            <person name="Vij S."/>
            <person name="Kapur A."/>
            <person name="Khurana P."/>
            <person name="Khurana P."/>
            <person name="Khurana J.P."/>
            <person name="Tyagi A.K."/>
            <person name="Gaikwad K."/>
            <person name="Singh A."/>
            <person name="Dalal V."/>
            <person name="Srivastava S."/>
            <person name="Dixit A."/>
            <person name="Pal A.K."/>
            <person name="Ghazi I.A."/>
            <person name="Yadav M."/>
            <person name="Pandit A."/>
            <person name="Bhargava A."/>
            <person name="Sureshbabu K."/>
            <person name="Batra K."/>
            <person name="Sharma T.R."/>
            <person name="Mohapatra T."/>
            <person name="Singh N.K."/>
            <person name="Messing J."/>
            <person name="Nelson A.B."/>
            <person name="Fuks G."/>
            <person name="Kavchok S."/>
            <person name="Keizer G."/>
            <person name="Linton E."/>
            <person name="Llaca V."/>
            <person name="Song R."/>
            <person name="Tanyolac B."/>
            <person name="Young S."/>
            <person name="Ho-Il K."/>
            <person name="Hahn J.H."/>
            <person name="Sangsakoo G."/>
            <person name="Vanavichit A."/>
            <person name="de Mattos Luiz.A.T."/>
            <person name="Zimmer P.D."/>
            <person name="Malone G."/>
            <person name="Dellagostin O."/>
            <person name="de Oliveira A.C."/>
            <person name="Bevan M."/>
            <person name="Bancroft I."/>
            <person name="Minx P."/>
            <person name="Cordum H."/>
            <person name="Wilson R."/>
            <person name="Cheng Z."/>
            <person name="Jin W."/>
            <person name="Jiang J."/>
            <person name="Leong S.A."/>
            <person name="Iwama H."/>
            <person name="Gojobori T."/>
            <person name="Itoh T."/>
            <person name="Niimura Y."/>
            <person name="Fujii Y."/>
            <person name="Habara T."/>
            <person name="Sakai H."/>
            <person name="Sato Y."/>
            <person name="Wilson G."/>
            <person name="Kumar K."/>
            <person name="McCouch S."/>
            <person name="Juretic N."/>
            <person name="Hoen D."/>
            <person name="Wright S."/>
            <person name="Bruskiewich R."/>
            <person name="Bureau T."/>
            <person name="Miyao A."/>
            <person name="Hirochika H."/>
            <person name="Nishikawa T."/>
            <person name="Kadowaki K."/>
            <person name="Sugiura M."/>
            <person name="Burr B."/>
            <person name="Sasaki T."/>
        </authorList>
    </citation>
    <scope>NUCLEOTIDE SEQUENCE [LARGE SCALE GENOMIC DNA]</scope>
    <source>
        <strain evidence="4">cv. Nipponbare</strain>
    </source>
</reference>
<evidence type="ECO:0000256" key="1">
    <source>
        <dbReference type="SAM" id="Phobius"/>
    </source>
</evidence>
<reference evidence="4" key="2">
    <citation type="journal article" date="2008" name="Nucleic Acids Res.">
        <title>The rice annotation project database (RAP-DB): 2008 update.</title>
        <authorList>
            <consortium name="The rice annotation project (RAP)"/>
        </authorList>
    </citation>
    <scope>GENOME REANNOTATION</scope>
    <source>
        <strain evidence="4">cv. Nipponbare</strain>
    </source>
</reference>
<dbReference type="InterPro" id="IPR053937">
    <property type="entry name" value="GOST_TM"/>
</dbReference>